<evidence type="ECO:0000256" key="9">
    <source>
        <dbReference type="SAM" id="SignalP"/>
    </source>
</evidence>
<comment type="caution">
    <text evidence="11">The sequence shown here is derived from an EMBL/GenBank/DDBJ whole genome shotgun (WGS) entry which is preliminary data.</text>
</comment>
<dbReference type="Proteomes" id="UP000306102">
    <property type="component" value="Unassembled WGS sequence"/>
</dbReference>
<feature type="domain" description="Phospholipid/glycerol acyltransferase" evidence="10">
    <location>
        <begin position="81"/>
        <end position="183"/>
    </location>
</feature>
<evidence type="ECO:0000256" key="7">
    <source>
        <dbReference type="ARBA" id="ARBA00023136"/>
    </source>
</evidence>
<dbReference type="STRING" id="542762.A0A4S4EF57"/>
<name>A0A4S4EF57_CAMSN</name>
<keyword evidence="9" id="KW-0732">Signal</keyword>
<organism evidence="11 12">
    <name type="scientific">Camellia sinensis var. sinensis</name>
    <name type="common">China tea</name>
    <dbReference type="NCBI Taxonomy" id="542762"/>
    <lineage>
        <taxon>Eukaryota</taxon>
        <taxon>Viridiplantae</taxon>
        <taxon>Streptophyta</taxon>
        <taxon>Embryophyta</taxon>
        <taxon>Tracheophyta</taxon>
        <taxon>Spermatophyta</taxon>
        <taxon>Magnoliopsida</taxon>
        <taxon>eudicotyledons</taxon>
        <taxon>Gunneridae</taxon>
        <taxon>Pentapetalae</taxon>
        <taxon>asterids</taxon>
        <taxon>Ericales</taxon>
        <taxon>Theaceae</taxon>
        <taxon>Camellia</taxon>
    </lineage>
</organism>
<evidence type="ECO:0000256" key="4">
    <source>
        <dbReference type="ARBA" id="ARBA00022692"/>
    </source>
</evidence>
<comment type="subcellular location">
    <subcellularLocation>
        <location evidence="1">Membrane</location>
    </subcellularLocation>
</comment>
<keyword evidence="8" id="KW-0012">Acyltransferase</keyword>
<evidence type="ECO:0000256" key="6">
    <source>
        <dbReference type="ARBA" id="ARBA00023098"/>
    </source>
</evidence>
<protein>
    <recommendedName>
        <fullName evidence="10">Phospholipid/glycerol acyltransferase domain-containing protein</fullName>
    </recommendedName>
</protein>
<keyword evidence="3" id="KW-0808">Transferase</keyword>
<evidence type="ECO:0000313" key="12">
    <source>
        <dbReference type="Proteomes" id="UP000306102"/>
    </source>
</evidence>
<evidence type="ECO:0000313" key="11">
    <source>
        <dbReference type="EMBL" id="THG15028.1"/>
    </source>
</evidence>
<proteinExistence type="inferred from homology"/>
<keyword evidence="5" id="KW-1133">Transmembrane helix</keyword>
<dbReference type="AlphaFoldDB" id="A0A4S4EF57"/>
<dbReference type="InterPro" id="IPR002123">
    <property type="entry name" value="Plipid/glycerol_acylTrfase"/>
</dbReference>
<dbReference type="PANTHER" id="PTHR23063:SF52">
    <property type="entry name" value="LYSOPHOSPHATIDYLCHOLINE ACYLTRANSFERASE"/>
    <property type="match status" value="1"/>
</dbReference>
<dbReference type="EMBL" id="SDRB02004979">
    <property type="protein sequence ID" value="THG15028.1"/>
    <property type="molecule type" value="Genomic_DNA"/>
</dbReference>
<keyword evidence="12" id="KW-1185">Reference proteome</keyword>
<dbReference type="SMART" id="SM00563">
    <property type="entry name" value="PlsC"/>
    <property type="match status" value="1"/>
</dbReference>
<accession>A0A4S4EF57</accession>
<dbReference type="PANTHER" id="PTHR23063">
    <property type="entry name" value="PHOSPHOLIPID ACYLTRANSFERASE"/>
    <property type="match status" value="1"/>
</dbReference>
<evidence type="ECO:0000256" key="3">
    <source>
        <dbReference type="ARBA" id="ARBA00022679"/>
    </source>
</evidence>
<gene>
    <name evidence="11" type="ORF">TEA_013934</name>
</gene>
<evidence type="ECO:0000256" key="2">
    <source>
        <dbReference type="ARBA" id="ARBA00008655"/>
    </source>
</evidence>
<dbReference type="GO" id="GO:0006644">
    <property type="term" value="P:phospholipid metabolic process"/>
    <property type="evidence" value="ECO:0007669"/>
    <property type="project" value="TreeGrafter"/>
</dbReference>
<evidence type="ECO:0000256" key="5">
    <source>
        <dbReference type="ARBA" id="ARBA00022989"/>
    </source>
</evidence>
<dbReference type="Pfam" id="PF01553">
    <property type="entry name" value="Acyltransferase"/>
    <property type="match status" value="1"/>
</dbReference>
<evidence type="ECO:0000256" key="8">
    <source>
        <dbReference type="ARBA" id="ARBA00023315"/>
    </source>
</evidence>
<keyword evidence="6" id="KW-0443">Lipid metabolism</keyword>
<reference evidence="11 12" key="1">
    <citation type="journal article" date="2018" name="Proc. Natl. Acad. Sci. U.S.A.">
        <title>Draft genome sequence of Camellia sinensis var. sinensis provides insights into the evolution of the tea genome and tea quality.</title>
        <authorList>
            <person name="Wei C."/>
            <person name="Yang H."/>
            <person name="Wang S."/>
            <person name="Zhao J."/>
            <person name="Liu C."/>
            <person name="Gao L."/>
            <person name="Xia E."/>
            <person name="Lu Y."/>
            <person name="Tai Y."/>
            <person name="She G."/>
            <person name="Sun J."/>
            <person name="Cao H."/>
            <person name="Tong W."/>
            <person name="Gao Q."/>
            <person name="Li Y."/>
            <person name="Deng W."/>
            <person name="Jiang X."/>
            <person name="Wang W."/>
            <person name="Chen Q."/>
            <person name="Zhang S."/>
            <person name="Li H."/>
            <person name="Wu J."/>
            <person name="Wang P."/>
            <person name="Li P."/>
            <person name="Shi C."/>
            <person name="Zheng F."/>
            <person name="Jian J."/>
            <person name="Huang B."/>
            <person name="Shan D."/>
            <person name="Shi M."/>
            <person name="Fang C."/>
            <person name="Yue Y."/>
            <person name="Li F."/>
            <person name="Li D."/>
            <person name="Wei S."/>
            <person name="Han B."/>
            <person name="Jiang C."/>
            <person name="Yin Y."/>
            <person name="Xia T."/>
            <person name="Zhang Z."/>
            <person name="Bennetzen J.L."/>
            <person name="Zhao S."/>
            <person name="Wan X."/>
        </authorList>
    </citation>
    <scope>NUCLEOTIDE SEQUENCE [LARGE SCALE GENOMIC DNA]</scope>
    <source>
        <strain evidence="12">cv. Shuchazao</strain>
        <tissue evidence="11">Leaf</tissue>
    </source>
</reference>
<feature type="signal peptide" evidence="9">
    <location>
        <begin position="1"/>
        <end position="31"/>
    </location>
</feature>
<dbReference type="GO" id="GO:0071618">
    <property type="term" value="F:lysophosphatidylethanolamine acyltransferase activity"/>
    <property type="evidence" value="ECO:0007669"/>
    <property type="project" value="TreeGrafter"/>
</dbReference>
<comment type="similarity">
    <text evidence="2">Belongs to the 1-acyl-sn-glycerol-3-phosphate acyltransferase family.</text>
</comment>
<evidence type="ECO:0000259" key="10">
    <source>
        <dbReference type="SMART" id="SM00563"/>
    </source>
</evidence>
<feature type="chain" id="PRO_5020615775" description="Phospholipid/glycerol acyltransferase domain-containing protein" evidence="9">
    <location>
        <begin position="32"/>
        <end position="220"/>
    </location>
</feature>
<keyword evidence="4" id="KW-0812">Transmembrane</keyword>
<evidence type="ECO:0000256" key="1">
    <source>
        <dbReference type="ARBA" id="ARBA00004370"/>
    </source>
</evidence>
<dbReference type="GO" id="GO:0016020">
    <property type="term" value="C:membrane"/>
    <property type="evidence" value="ECO:0007669"/>
    <property type="project" value="UniProtKB-SubCell"/>
</dbReference>
<sequence>MLFGFWLGEPCASLILWWALDPWILVSGGKAEGFMNGERVTIGHLYEEFGCWQFGVNAVWILARYHWIKRKGKPAPRETAPIVVSNHVSYIEPIFFFYELFPTIVAAESHDSIPFVGTIIRAMQVIYVNRFSSSSRKHAVSEIKVEYLPVVSPLENQKENAVHFAKRAGHAITTALNVVQTGHVYGDFMLFAKAAESKQEISPSKLGFKRDLDNVNTVQL</sequence>
<keyword evidence="7" id="KW-0472">Membrane</keyword>
<dbReference type="SUPFAM" id="SSF69593">
    <property type="entry name" value="Glycerol-3-phosphate (1)-acyltransferase"/>
    <property type="match status" value="1"/>
</dbReference>